<name>A0A0R2I434_CARDV</name>
<reference evidence="2 3" key="1">
    <citation type="journal article" date="2015" name="Genome Announc.">
        <title>Expanding the biotechnology potential of lactobacilli through comparative genomics of 213 strains and associated genera.</title>
        <authorList>
            <person name="Sun Z."/>
            <person name="Harris H.M."/>
            <person name="McCann A."/>
            <person name="Guo C."/>
            <person name="Argimon S."/>
            <person name="Zhang W."/>
            <person name="Yang X."/>
            <person name="Jeffery I.B."/>
            <person name="Cooney J.C."/>
            <person name="Kagawa T.F."/>
            <person name="Liu W."/>
            <person name="Song Y."/>
            <person name="Salvetti E."/>
            <person name="Wrobel A."/>
            <person name="Rasinkangas P."/>
            <person name="Parkhill J."/>
            <person name="Rea M.C."/>
            <person name="O'Sullivan O."/>
            <person name="Ritari J."/>
            <person name="Douillard F.P."/>
            <person name="Paul Ross R."/>
            <person name="Yang R."/>
            <person name="Briner A.E."/>
            <person name="Felis G.E."/>
            <person name="de Vos W.M."/>
            <person name="Barrangou R."/>
            <person name="Klaenhammer T.R."/>
            <person name="Caufield P.W."/>
            <person name="Cui Y."/>
            <person name="Zhang H."/>
            <person name="O'Toole P.W."/>
        </authorList>
    </citation>
    <scope>NUCLEOTIDE SEQUENCE [LARGE SCALE GENOMIC DNA]</scope>
    <source>
        <strain evidence="2 3">DSM 20623</strain>
    </source>
</reference>
<accession>A0A0R2I434</accession>
<dbReference type="SUPFAM" id="SSF55729">
    <property type="entry name" value="Acyl-CoA N-acyltransferases (Nat)"/>
    <property type="match status" value="1"/>
</dbReference>
<dbReference type="EMBL" id="JQBS01000007">
    <property type="protein sequence ID" value="KRN57141.1"/>
    <property type="molecule type" value="Genomic_DNA"/>
</dbReference>
<evidence type="ECO:0000313" key="3">
    <source>
        <dbReference type="Proteomes" id="UP000051658"/>
    </source>
</evidence>
<dbReference type="AlphaFoldDB" id="A0A0R2I434"/>
<evidence type="ECO:0000313" key="2">
    <source>
        <dbReference type="EMBL" id="KRN57141.1"/>
    </source>
</evidence>
<keyword evidence="3" id="KW-1185">Reference proteome</keyword>
<dbReference type="InterPro" id="IPR000182">
    <property type="entry name" value="GNAT_dom"/>
</dbReference>
<dbReference type="GeneID" id="89588116"/>
<dbReference type="PANTHER" id="PTHR43259">
    <property type="entry name" value="SPT10P"/>
    <property type="match status" value="1"/>
</dbReference>
<dbReference type="PROSITE" id="PS51186">
    <property type="entry name" value="GNAT"/>
    <property type="match status" value="1"/>
</dbReference>
<dbReference type="PANTHER" id="PTHR43259:SF1">
    <property type="entry name" value="N-ACETYLTRANSFERASE DOMAIN-CONTAINING PROTEIN"/>
    <property type="match status" value="1"/>
</dbReference>
<organism evidence="2 3">
    <name type="scientific">Carnobacterium divergens DSM 20623</name>
    <dbReference type="NCBI Taxonomy" id="1449336"/>
    <lineage>
        <taxon>Bacteria</taxon>
        <taxon>Bacillati</taxon>
        <taxon>Bacillota</taxon>
        <taxon>Bacilli</taxon>
        <taxon>Lactobacillales</taxon>
        <taxon>Carnobacteriaceae</taxon>
        <taxon>Carnobacterium</taxon>
    </lineage>
</organism>
<dbReference type="RefSeq" id="WP_201785261.1">
    <property type="nucleotide sequence ID" value="NZ_JQBS01000007.1"/>
</dbReference>
<proteinExistence type="predicted"/>
<dbReference type="GO" id="GO:0016747">
    <property type="term" value="F:acyltransferase activity, transferring groups other than amino-acyl groups"/>
    <property type="evidence" value="ECO:0007669"/>
    <property type="project" value="InterPro"/>
</dbReference>
<dbReference type="InterPro" id="IPR052829">
    <property type="entry name" value="N-acetyltransferase_domain"/>
</dbReference>
<comment type="caution">
    <text evidence="2">The sequence shown here is derived from an EMBL/GenBank/DDBJ whole genome shotgun (WGS) entry which is preliminary data.</text>
</comment>
<dbReference type="InterPro" id="IPR016181">
    <property type="entry name" value="Acyl_CoA_acyltransferase"/>
</dbReference>
<gene>
    <name evidence="2" type="ORF">IV74_GL000119</name>
</gene>
<dbReference type="Proteomes" id="UP000051658">
    <property type="component" value="Unassembled WGS sequence"/>
</dbReference>
<dbReference type="CDD" id="cd04301">
    <property type="entry name" value="NAT_SF"/>
    <property type="match status" value="1"/>
</dbReference>
<evidence type="ECO:0000259" key="1">
    <source>
        <dbReference type="PROSITE" id="PS51186"/>
    </source>
</evidence>
<dbReference type="eggNOG" id="COG0456">
    <property type="taxonomic scope" value="Bacteria"/>
</dbReference>
<feature type="domain" description="N-acetyltransferase" evidence="1">
    <location>
        <begin position="1"/>
        <end position="155"/>
    </location>
</feature>
<dbReference type="Gene3D" id="3.40.630.30">
    <property type="match status" value="1"/>
</dbReference>
<dbReference type="Pfam" id="PF00583">
    <property type="entry name" value="Acetyltransf_1"/>
    <property type="match status" value="1"/>
</dbReference>
<protein>
    <recommendedName>
        <fullName evidence="1">N-acetyltransferase domain-containing protein</fullName>
    </recommendedName>
</protein>
<dbReference type="PATRIC" id="fig|1449336.4.peg.120"/>
<sequence>MQLKKMIQSDFDDFLSFSILDYAKDKVAAGTWSGDEAIALATTTFNELLPKGIHTENEFLFSIIEPSLSSKIGYLWFHAHHDKTGKSAFIYDFVIFEPFRGKGYGTKAIETLIKEIKTMHFDKISLHVFGHNEVALSLYKKMGFVTTDINMTRYL</sequence>